<keyword evidence="1" id="KW-0812">Transmembrane</keyword>
<evidence type="ECO:0000256" key="1">
    <source>
        <dbReference type="SAM" id="Phobius"/>
    </source>
</evidence>
<organism evidence="2 3">
    <name type="scientific">Larkinella insperata</name>
    <dbReference type="NCBI Taxonomy" id="332158"/>
    <lineage>
        <taxon>Bacteria</taxon>
        <taxon>Pseudomonadati</taxon>
        <taxon>Bacteroidota</taxon>
        <taxon>Cytophagia</taxon>
        <taxon>Cytophagales</taxon>
        <taxon>Spirosomataceae</taxon>
        <taxon>Larkinella</taxon>
    </lineage>
</organism>
<dbReference type="Proteomes" id="UP001597116">
    <property type="component" value="Unassembled WGS sequence"/>
</dbReference>
<feature type="transmembrane region" description="Helical" evidence="1">
    <location>
        <begin position="9"/>
        <end position="26"/>
    </location>
</feature>
<dbReference type="EMBL" id="JBHTLP010000008">
    <property type="protein sequence ID" value="MFD1142243.1"/>
    <property type="molecule type" value="Genomic_DNA"/>
</dbReference>
<keyword evidence="1" id="KW-1133">Transmembrane helix</keyword>
<evidence type="ECO:0000313" key="3">
    <source>
        <dbReference type="Proteomes" id="UP001597116"/>
    </source>
</evidence>
<comment type="caution">
    <text evidence="2">The sequence shown here is derived from an EMBL/GenBank/DDBJ whole genome shotgun (WGS) entry which is preliminary data.</text>
</comment>
<dbReference type="RefSeq" id="WP_265992742.1">
    <property type="nucleotide sequence ID" value="NZ_CP110973.1"/>
</dbReference>
<accession>A0ABW3QJM5</accession>
<evidence type="ECO:0008006" key="4">
    <source>
        <dbReference type="Google" id="ProtNLM"/>
    </source>
</evidence>
<proteinExistence type="predicted"/>
<gene>
    <name evidence="2" type="ORF">ACFQ4C_14045</name>
</gene>
<feature type="transmembrane region" description="Helical" evidence="1">
    <location>
        <begin position="108"/>
        <end position="130"/>
    </location>
</feature>
<feature type="transmembrane region" description="Helical" evidence="1">
    <location>
        <begin position="77"/>
        <end position="96"/>
    </location>
</feature>
<evidence type="ECO:0000313" key="2">
    <source>
        <dbReference type="EMBL" id="MFD1142243.1"/>
    </source>
</evidence>
<sequence length="132" mass="14635">MRVVLSKPYLICWLAIPALVLIRLLFPQHTVDIQLYDTYFVIASLSFVLAGSVLLLLLGAGYWLVKLKGKMPNGMLTIIHLLLTVGVLLLVVLPVFNTNTLESGKWVVFSVIALFVGQLTYIVNILAALVRK</sequence>
<keyword evidence="1" id="KW-0472">Membrane</keyword>
<dbReference type="InterPro" id="IPR036927">
    <property type="entry name" value="Cyt_c_oxase-like_su1_sf"/>
</dbReference>
<name>A0ABW3QJM5_9BACT</name>
<reference evidence="3" key="1">
    <citation type="journal article" date="2019" name="Int. J. Syst. Evol. Microbiol.">
        <title>The Global Catalogue of Microorganisms (GCM) 10K type strain sequencing project: providing services to taxonomists for standard genome sequencing and annotation.</title>
        <authorList>
            <consortium name="The Broad Institute Genomics Platform"/>
            <consortium name="The Broad Institute Genome Sequencing Center for Infectious Disease"/>
            <person name="Wu L."/>
            <person name="Ma J."/>
        </authorList>
    </citation>
    <scope>NUCLEOTIDE SEQUENCE [LARGE SCALE GENOMIC DNA]</scope>
    <source>
        <strain evidence="3">CCUG 55608</strain>
    </source>
</reference>
<keyword evidence="3" id="KW-1185">Reference proteome</keyword>
<protein>
    <recommendedName>
        <fullName evidence="4">Integral membrane protein</fullName>
    </recommendedName>
</protein>
<feature type="transmembrane region" description="Helical" evidence="1">
    <location>
        <begin position="38"/>
        <end position="65"/>
    </location>
</feature>
<dbReference type="Gene3D" id="1.20.210.10">
    <property type="entry name" value="Cytochrome c oxidase-like, subunit I domain"/>
    <property type="match status" value="1"/>
</dbReference>